<evidence type="ECO:0000256" key="1">
    <source>
        <dbReference type="SAM" id="MobiDB-lite"/>
    </source>
</evidence>
<proteinExistence type="predicted"/>
<evidence type="ECO:0000313" key="2">
    <source>
        <dbReference type="EMBL" id="WOB10737.1"/>
    </source>
</evidence>
<dbReference type="Proteomes" id="UP001303946">
    <property type="component" value="Chromosome"/>
</dbReference>
<evidence type="ECO:0000313" key="3">
    <source>
        <dbReference type="Proteomes" id="UP001303946"/>
    </source>
</evidence>
<protein>
    <submittedName>
        <fullName evidence="2">Uncharacterized protein</fullName>
    </submittedName>
</protein>
<name>A0ABZ0D653_9BURK</name>
<dbReference type="RefSeq" id="WP_316703630.1">
    <property type="nucleotide sequence ID" value="NZ_CP136336.1"/>
</dbReference>
<organism evidence="2 3">
    <name type="scientific">Piscinibacter gummiphilus</name>
    <dbReference type="NCBI Taxonomy" id="946333"/>
    <lineage>
        <taxon>Bacteria</taxon>
        <taxon>Pseudomonadati</taxon>
        <taxon>Pseudomonadota</taxon>
        <taxon>Betaproteobacteria</taxon>
        <taxon>Burkholderiales</taxon>
        <taxon>Sphaerotilaceae</taxon>
        <taxon>Piscinibacter</taxon>
    </lineage>
</organism>
<feature type="compositionally biased region" description="Polar residues" evidence="1">
    <location>
        <begin position="226"/>
        <end position="238"/>
    </location>
</feature>
<gene>
    <name evidence="2" type="ORF">RXV79_11935</name>
</gene>
<feature type="region of interest" description="Disordered" evidence="1">
    <location>
        <begin position="221"/>
        <end position="247"/>
    </location>
</feature>
<reference evidence="2 3" key="1">
    <citation type="submission" date="2023-10" db="EMBL/GenBank/DDBJ databases">
        <title>Bacteria for the degradation of biodegradable plastic PBAT(Polybutylene adipate terephthalate).</title>
        <authorList>
            <person name="Weon H.-Y."/>
            <person name="Yeon J."/>
        </authorList>
    </citation>
    <scope>NUCLEOTIDE SEQUENCE [LARGE SCALE GENOMIC DNA]</scope>
    <source>
        <strain evidence="2 3">SBD 7-3</strain>
    </source>
</reference>
<accession>A0ABZ0D653</accession>
<sequence length="247" mass="27834">MLDAFKKLISRPAPGPEWREVVEWARHNKLKYKREAEGEGFVITGGMESKPWRLEWGPPQRQYIDGHELRLRMELGLSHNLQVLLISQGLLENLERQAFERFTESTQTVIDANTPEEMRWLAMFPKVPYKAAKEVRSRFGLVSSAQPEAASWVEGALAKQLEESLAGFLRSEPPFVLMLLRGRAYLRMQLPEPEVALMTQAVGLFEVAVLQALRVAGVGAEGSPDWHSTGSTAWQTQLGPEDSPKGR</sequence>
<keyword evidence="3" id="KW-1185">Reference proteome</keyword>
<dbReference type="EMBL" id="CP136336">
    <property type="protein sequence ID" value="WOB10737.1"/>
    <property type="molecule type" value="Genomic_DNA"/>
</dbReference>